<organism evidence="2">
    <name type="scientific">Bactrocera dorsalis</name>
    <name type="common">Oriental fruit fly</name>
    <name type="synonym">Dacus dorsalis</name>
    <dbReference type="NCBI Taxonomy" id="27457"/>
    <lineage>
        <taxon>Eukaryota</taxon>
        <taxon>Metazoa</taxon>
        <taxon>Ecdysozoa</taxon>
        <taxon>Arthropoda</taxon>
        <taxon>Hexapoda</taxon>
        <taxon>Insecta</taxon>
        <taxon>Pterygota</taxon>
        <taxon>Neoptera</taxon>
        <taxon>Endopterygota</taxon>
        <taxon>Diptera</taxon>
        <taxon>Brachycera</taxon>
        <taxon>Muscomorpha</taxon>
        <taxon>Tephritoidea</taxon>
        <taxon>Tephritidae</taxon>
        <taxon>Bactrocera</taxon>
        <taxon>Bactrocera</taxon>
    </lineage>
</organism>
<reference evidence="2" key="1">
    <citation type="journal article" date="2014" name="BMC Genomics">
        <title>Characterizing the developmental transcriptome of the oriental fruit fly, Bactrocera dorsalis (Diptera: Tephritidae) through comparative genomic analysis with Drosophila melanogaster utilizing modENCODE datasets.</title>
        <authorList>
            <person name="Geib S.M."/>
            <person name="Calla B."/>
            <person name="Hall B."/>
            <person name="Hou S."/>
            <person name="Manoukis N.C."/>
        </authorList>
    </citation>
    <scope>NUCLEOTIDE SEQUENCE</scope>
    <source>
        <strain evidence="2">Punador</strain>
    </source>
</reference>
<keyword evidence="1" id="KW-0812">Transmembrane</keyword>
<sequence>MYIPTESIRKTTPKPRNIEAQRLIESSLNRVRSLEFFGRDTTKTKNQAVKKVPIVSNTVARCGNTAGFTGETYRCILSMLSLFIYFYYQMGGIYIRLEI</sequence>
<dbReference type="EMBL" id="GAKP01007062">
    <property type="protein sequence ID" value="JAC51890.1"/>
    <property type="molecule type" value="Transcribed_RNA"/>
</dbReference>
<name>A0A034WCN1_BACDO</name>
<dbReference type="AlphaFoldDB" id="A0A034WCN1"/>
<evidence type="ECO:0000256" key="1">
    <source>
        <dbReference type="SAM" id="Phobius"/>
    </source>
</evidence>
<proteinExistence type="predicted"/>
<feature type="transmembrane region" description="Helical" evidence="1">
    <location>
        <begin position="76"/>
        <end position="97"/>
    </location>
</feature>
<keyword evidence="1" id="KW-1133">Transmembrane helix</keyword>
<accession>A0A034WCN1</accession>
<evidence type="ECO:0000313" key="2">
    <source>
        <dbReference type="EMBL" id="JAC51890.1"/>
    </source>
</evidence>
<protein>
    <submittedName>
        <fullName evidence="2">Uncharacterized protein</fullName>
    </submittedName>
</protein>
<keyword evidence="1" id="KW-0472">Membrane</keyword>